<evidence type="ECO:0000313" key="4">
    <source>
        <dbReference type="Proteomes" id="UP000003692"/>
    </source>
</evidence>
<gene>
    <name evidence="3" type="ORF">EDWATA_01400</name>
</gene>
<feature type="region of interest" description="Disordered" evidence="1">
    <location>
        <begin position="93"/>
        <end position="118"/>
    </location>
</feature>
<dbReference type="HOGENOM" id="CLU_2069397_0_0_6"/>
<organism evidence="3 4">
    <name type="scientific">Edwardsiella tarda ATCC 23685</name>
    <dbReference type="NCBI Taxonomy" id="500638"/>
    <lineage>
        <taxon>Bacteria</taxon>
        <taxon>Pseudomonadati</taxon>
        <taxon>Pseudomonadota</taxon>
        <taxon>Gammaproteobacteria</taxon>
        <taxon>Enterobacterales</taxon>
        <taxon>Hafniaceae</taxon>
        <taxon>Edwardsiella</taxon>
    </lineage>
</organism>
<dbReference type="AlphaFoldDB" id="D4F3T5"/>
<name>D4F3T5_EDWTA</name>
<feature type="transmembrane region" description="Helical" evidence="2">
    <location>
        <begin position="26"/>
        <end position="46"/>
    </location>
</feature>
<evidence type="ECO:0000256" key="1">
    <source>
        <dbReference type="SAM" id="MobiDB-lite"/>
    </source>
</evidence>
<comment type="caution">
    <text evidence="3">The sequence shown here is derived from an EMBL/GenBank/DDBJ whole genome shotgun (WGS) entry which is preliminary data.</text>
</comment>
<evidence type="ECO:0000256" key="2">
    <source>
        <dbReference type="SAM" id="Phobius"/>
    </source>
</evidence>
<dbReference type="Proteomes" id="UP000003692">
    <property type="component" value="Unassembled WGS sequence"/>
</dbReference>
<sequence length="118" mass="12913">MELIKDKIGRQRQTFYPPPDRVSTRLIAASIIILITILTGTISGALTSRDNHAERSDHGRRPITGFCVTPLVINHGEGVITWALTLTPPRLIPSRDDTPQHPPGVSHPGSAWPNHMVG</sequence>
<evidence type="ECO:0000313" key="3">
    <source>
        <dbReference type="EMBL" id="EFE23573.1"/>
    </source>
</evidence>
<reference evidence="3 4" key="1">
    <citation type="submission" date="2010-02" db="EMBL/GenBank/DDBJ databases">
        <authorList>
            <person name="Weinstock G."/>
            <person name="Sodergren E."/>
            <person name="Clifton S."/>
            <person name="Fulton L."/>
            <person name="Fulton B."/>
            <person name="Courtney L."/>
            <person name="Fronick C."/>
            <person name="Harrison M."/>
            <person name="Strong C."/>
            <person name="Farmer C."/>
            <person name="Delahaunty K."/>
            <person name="Markovic C."/>
            <person name="Hall O."/>
            <person name="Minx P."/>
            <person name="Tomlinson C."/>
            <person name="Mitreva M."/>
            <person name="Nelson J."/>
            <person name="Hou S."/>
            <person name="Wollam A."/>
            <person name="Pepin K.H."/>
            <person name="Johnson M."/>
            <person name="Bhonagiri V."/>
            <person name="Zhang X."/>
            <person name="Suruliraj S."/>
            <person name="Warren W."/>
            <person name="Chinwalla A."/>
            <person name="Mardis E.R."/>
            <person name="Wilson R.K."/>
        </authorList>
    </citation>
    <scope>NUCLEOTIDE SEQUENCE [LARGE SCALE GENOMIC DNA]</scope>
    <source>
        <strain evidence="3 4">ATCC 23685</strain>
    </source>
</reference>
<protein>
    <submittedName>
        <fullName evidence="3">Uncharacterized protein</fullName>
    </submittedName>
</protein>
<accession>D4F3T5</accession>
<keyword evidence="2" id="KW-0812">Transmembrane</keyword>
<keyword evidence="2" id="KW-1133">Transmembrane helix</keyword>
<keyword evidence="2" id="KW-0472">Membrane</keyword>
<proteinExistence type="predicted"/>
<dbReference type="EMBL" id="ADGK01000071">
    <property type="protein sequence ID" value="EFE23573.1"/>
    <property type="molecule type" value="Genomic_DNA"/>
</dbReference>